<dbReference type="Gene3D" id="3.40.830.10">
    <property type="entry name" value="LigB-like"/>
    <property type="match status" value="1"/>
</dbReference>
<protein>
    <recommendedName>
        <fullName evidence="3">Extradiol ring-cleavage dioxygenase class III enzyme subunit B domain-containing protein</fullName>
    </recommendedName>
</protein>
<organism evidence="1 2">
    <name type="scientific">Arthrobacter ginkgonis</name>
    <dbReference type="NCBI Taxonomy" id="1630594"/>
    <lineage>
        <taxon>Bacteria</taxon>
        <taxon>Bacillati</taxon>
        <taxon>Actinomycetota</taxon>
        <taxon>Actinomycetes</taxon>
        <taxon>Micrococcales</taxon>
        <taxon>Micrococcaceae</taxon>
        <taxon>Arthrobacter</taxon>
    </lineage>
</organism>
<dbReference type="RefSeq" id="WP_345152095.1">
    <property type="nucleotide sequence ID" value="NZ_BAABEO010000020.1"/>
</dbReference>
<comment type="caution">
    <text evidence="1">The sequence shown here is derived from an EMBL/GenBank/DDBJ whole genome shotgun (WGS) entry which is preliminary data.</text>
</comment>
<proteinExistence type="predicted"/>
<sequence length="258" mass="26124">MLLAAALAPHPPLLFTELVGPPGDLPEAVRSLLSSCTRAVERLVACRPETIVVIGAAEDSRDYDPRGALPVHRYGPLAAPAADGAAVEEGRAEGAEVLPLSLGVGSRLLDLAGWRGERRLVGLAADAPAAECAAAGREAVRAGRRVAVLAMGDGSARRGPKAPGHLDGRAAEFDAGILKALREADAGTLLAVDPALARELLAAGRPAWQALAGASGASGAAGDTAQAVKAEVLYSDDPYGVHYTVALWTPSPSAGSGE</sequence>
<evidence type="ECO:0008006" key="3">
    <source>
        <dbReference type="Google" id="ProtNLM"/>
    </source>
</evidence>
<evidence type="ECO:0000313" key="1">
    <source>
        <dbReference type="EMBL" id="GAA3691360.1"/>
    </source>
</evidence>
<accession>A0ABP7CIJ6</accession>
<name>A0ABP7CIJ6_9MICC</name>
<gene>
    <name evidence="1" type="ORF">GCM10023081_31010</name>
</gene>
<reference evidence="2" key="1">
    <citation type="journal article" date="2019" name="Int. J. Syst. Evol. Microbiol.">
        <title>The Global Catalogue of Microorganisms (GCM) 10K type strain sequencing project: providing services to taxonomists for standard genome sequencing and annotation.</title>
        <authorList>
            <consortium name="The Broad Institute Genomics Platform"/>
            <consortium name="The Broad Institute Genome Sequencing Center for Infectious Disease"/>
            <person name="Wu L."/>
            <person name="Ma J."/>
        </authorList>
    </citation>
    <scope>NUCLEOTIDE SEQUENCE [LARGE SCALE GENOMIC DNA]</scope>
    <source>
        <strain evidence="2">JCM 30742</strain>
    </source>
</reference>
<evidence type="ECO:0000313" key="2">
    <source>
        <dbReference type="Proteomes" id="UP001500752"/>
    </source>
</evidence>
<dbReference type="EMBL" id="BAABEO010000020">
    <property type="protein sequence ID" value="GAA3691360.1"/>
    <property type="molecule type" value="Genomic_DNA"/>
</dbReference>
<dbReference type="Proteomes" id="UP001500752">
    <property type="component" value="Unassembled WGS sequence"/>
</dbReference>
<keyword evidence="2" id="KW-1185">Reference proteome</keyword>